<keyword evidence="3" id="KW-1185">Reference proteome</keyword>
<reference evidence="1" key="2">
    <citation type="submission" date="2016-01" db="EMBL/GenBank/DDBJ databases">
        <authorList>
            <person name="Oliw E.H."/>
        </authorList>
    </citation>
    <scope>NUCLEOTIDE SEQUENCE [LARGE SCALE GENOMIC DNA]</scope>
    <source>
        <strain evidence="1">MDcuke</strain>
    </source>
</reference>
<dbReference type="PATRIC" id="fig|65700.7.peg.2838"/>
<reference evidence="2 3" key="1">
    <citation type="submission" date="2015-01" db="EMBL/GenBank/DDBJ databases">
        <title>Erwinia tracheiphila.</title>
        <authorList>
            <person name="Shapiro L.R."/>
        </authorList>
    </citation>
    <scope>NUCLEOTIDE SEQUENCE [LARGE SCALE GENOMIC DNA]</scope>
    <source>
        <strain evidence="2 3">BuffGH</strain>
    </source>
</reference>
<evidence type="ECO:0000313" key="2">
    <source>
        <dbReference type="EMBL" id="KKF35875.1"/>
    </source>
</evidence>
<dbReference type="EMBL" id="JXNU01000003">
    <property type="protein sequence ID" value="KKF35875.1"/>
    <property type="molecule type" value="Genomic_DNA"/>
</dbReference>
<protein>
    <submittedName>
        <fullName evidence="2">Uncharacterized protein</fullName>
    </submittedName>
</protein>
<gene>
    <name evidence="1" type="ORF">AV903_17905</name>
    <name evidence="2" type="ORF">SY86_11260</name>
</gene>
<dbReference type="Proteomes" id="UP000264980">
    <property type="component" value="Chromosome"/>
</dbReference>
<name>A0A0M2K911_9GAMM</name>
<evidence type="ECO:0000313" key="4">
    <source>
        <dbReference type="Proteomes" id="UP000264980"/>
    </source>
</evidence>
<dbReference type="RefSeq" id="WP_046372037.1">
    <property type="nucleotide sequence ID" value="NZ_CP013970.1"/>
</dbReference>
<evidence type="ECO:0000313" key="3">
    <source>
        <dbReference type="Proteomes" id="UP000033924"/>
    </source>
</evidence>
<evidence type="ECO:0000313" key="1">
    <source>
        <dbReference type="EMBL" id="AXF77494.1"/>
    </source>
</evidence>
<dbReference type="STRING" id="65700.SY86_11260"/>
<dbReference type="Proteomes" id="UP000033924">
    <property type="component" value="Unassembled WGS sequence"/>
</dbReference>
<proteinExistence type="predicted"/>
<organism evidence="2 3">
    <name type="scientific">Erwinia tracheiphila</name>
    <dbReference type="NCBI Taxonomy" id="65700"/>
    <lineage>
        <taxon>Bacteria</taxon>
        <taxon>Pseudomonadati</taxon>
        <taxon>Pseudomonadota</taxon>
        <taxon>Gammaproteobacteria</taxon>
        <taxon>Enterobacterales</taxon>
        <taxon>Erwiniaceae</taxon>
        <taxon>Erwinia</taxon>
    </lineage>
</organism>
<sequence>MFEIKNEDTLFRLSFIERIEEPEEPQEDVIMCWLEINGCSISLQCQCELIPYDLVSLKKIMTDFYQSLSANKRPEPVSFSPRMSTFTCGFNVIGGSDAVGFSFTASPQIYESWKLTGGIIIDQSYLPALINGIESILTN</sequence>
<accession>A0A0M2K911</accession>
<dbReference type="EMBL" id="CP013970">
    <property type="protein sequence ID" value="AXF77494.1"/>
    <property type="molecule type" value="Genomic_DNA"/>
</dbReference>
<dbReference type="AlphaFoldDB" id="A0A0M2K911"/>
<reference evidence="4" key="3">
    <citation type="submission" date="2016-01" db="EMBL/GenBank/DDBJ databases">
        <authorList>
            <person name="Shapiro L."/>
        </authorList>
    </citation>
    <scope>NUCLEOTIDE SEQUENCE [LARGE SCALE GENOMIC DNA]</scope>
    <source>
        <strain evidence="4">MDcuke</strain>
    </source>
</reference>